<accession>A0AAD6U1R4</accession>
<feature type="region of interest" description="Disordered" evidence="5">
    <location>
        <begin position="145"/>
        <end position="216"/>
    </location>
</feature>
<sequence>MRWLASSRNSMSTTLMGCLLELTLCQAKTHKLKIHPFTLSIGTFPHSSSHSLLASNMLKYISRPSALDSPDSYFRQSLAFSRSHYSTVYTHPAVMDIQMERDFCSNFKCCDMKLTDLHALWDHRGICHQNNDICDLPLPEPRSWPSPAAHTSPALSEFLQPPTPPPQPLQLRKPKTLFTRDPLPLVSSASPDSLSASTSSSPRHPNARSAYTRDKIYTPVSTPSTLRLYQPREPVVPWSTPAPVSFYGYYPTLPPSAASPYSPIPLRPYTQPLAATVLDMGGAAPDAFLPTDSLPLAVPHLVSGSASSPSPPSPPLQEAALRFERARPAADEPPAKRHCGSSSAQRTSVMSPVVATIRQRFFRMSPARKARTPDVHARVADAAVATDAGRSAVEERVEDDSDAAASAPVGLGDAGGGGRETSDIVAPALTCDDAIPEHDPEPAAAELLPEPVSPVARPAVFLGGREKTFICQTPGCIKAYLTQNGLRYHEQKGTCIAADGSAPVPAATTVSPAATTSKPSARTAVRRRPARHSARLAQSSAEKADVAARAPETRGSSLASSAATGSEADGNGSGSDDSD</sequence>
<dbReference type="InterPro" id="IPR051580">
    <property type="entry name" value="ZnF-Chromatin_assoc"/>
</dbReference>
<evidence type="ECO:0000256" key="3">
    <source>
        <dbReference type="ARBA" id="ARBA00022771"/>
    </source>
</evidence>
<keyword evidence="8" id="KW-1185">Reference proteome</keyword>
<proteinExistence type="predicted"/>
<feature type="region of interest" description="Disordered" evidence="5">
    <location>
        <begin position="327"/>
        <end position="347"/>
    </location>
</feature>
<organism evidence="7 8">
    <name type="scientific">Mycena belliarum</name>
    <dbReference type="NCBI Taxonomy" id="1033014"/>
    <lineage>
        <taxon>Eukaryota</taxon>
        <taxon>Fungi</taxon>
        <taxon>Dikarya</taxon>
        <taxon>Basidiomycota</taxon>
        <taxon>Agaricomycotina</taxon>
        <taxon>Agaricomycetes</taxon>
        <taxon>Agaricomycetidae</taxon>
        <taxon>Agaricales</taxon>
        <taxon>Marasmiineae</taxon>
        <taxon>Mycenaceae</taxon>
        <taxon>Mycena</taxon>
    </lineage>
</organism>
<evidence type="ECO:0000313" key="8">
    <source>
        <dbReference type="Proteomes" id="UP001222325"/>
    </source>
</evidence>
<name>A0AAD6U1R4_9AGAR</name>
<evidence type="ECO:0000256" key="1">
    <source>
        <dbReference type="ARBA" id="ARBA00022723"/>
    </source>
</evidence>
<reference evidence="7" key="1">
    <citation type="submission" date="2023-03" db="EMBL/GenBank/DDBJ databases">
        <title>Massive genome expansion in bonnet fungi (Mycena s.s.) driven by repeated elements and novel gene families across ecological guilds.</title>
        <authorList>
            <consortium name="Lawrence Berkeley National Laboratory"/>
            <person name="Harder C.B."/>
            <person name="Miyauchi S."/>
            <person name="Viragh M."/>
            <person name="Kuo A."/>
            <person name="Thoen E."/>
            <person name="Andreopoulos B."/>
            <person name="Lu D."/>
            <person name="Skrede I."/>
            <person name="Drula E."/>
            <person name="Henrissat B."/>
            <person name="Morin E."/>
            <person name="Kohler A."/>
            <person name="Barry K."/>
            <person name="LaButti K."/>
            <person name="Morin E."/>
            <person name="Salamov A."/>
            <person name="Lipzen A."/>
            <person name="Mereny Z."/>
            <person name="Hegedus B."/>
            <person name="Baldrian P."/>
            <person name="Stursova M."/>
            <person name="Weitz H."/>
            <person name="Taylor A."/>
            <person name="Grigoriev I.V."/>
            <person name="Nagy L.G."/>
            <person name="Martin F."/>
            <person name="Kauserud H."/>
        </authorList>
    </citation>
    <scope>NUCLEOTIDE SEQUENCE</scope>
    <source>
        <strain evidence="7">CBHHK173m</strain>
    </source>
</reference>
<protein>
    <recommendedName>
        <fullName evidence="9">C2H2-type domain-containing protein</fullName>
    </recommendedName>
</protein>
<gene>
    <name evidence="7" type="ORF">B0H15DRAFT_448080</name>
</gene>
<evidence type="ECO:0000313" key="7">
    <source>
        <dbReference type="EMBL" id="KAJ7081851.1"/>
    </source>
</evidence>
<keyword evidence="4" id="KW-0862">Zinc</keyword>
<keyword evidence="2" id="KW-0677">Repeat</keyword>
<keyword evidence="3" id="KW-0863">Zinc-finger</keyword>
<comment type="caution">
    <text evidence="7">The sequence shown here is derived from an EMBL/GenBank/DDBJ whole genome shotgun (WGS) entry which is preliminary data.</text>
</comment>
<dbReference type="GO" id="GO:0005634">
    <property type="term" value="C:nucleus"/>
    <property type="evidence" value="ECO:0007669"/>
    <property type="project" value="TreeGrafter"/>
</dbReference>
<keyword evidence="1" id="KW-0479">Metal-binding</keyword>
<feature type="region of interest" description="Disordered" evidence="5">
    <location>
        <begin position="499"/>
        <end position="579"/>
    </location>
</feature>
<evidence type="ECO:0000256" key="5">
    <source>
        <dbReference type="SAM" id="MobiDB-lite"/>
    </source>
</evidence>
<feature type="region of interest" description="Disordered" evidence="5">
    <location>
        <begin position="389"/>
        <end position="419"/>
    </location>
</feature>
<feature type="chain" id="PRO_5042165571" description="C2H2-type domain-containing protein" evidence="6">
    <location>
        <begin position="28"/>
        <end position="579"/>
    </location>
</feature>
<dbReference type="AlphaFoldDB" id="A0AAD6U1R4"/>
<feature type="compositionally biased region" description="Basic residues" evidence="5">
    <location>
        <begin position="524"/>
        <end position="534"/>
    </location>
</feature>
<evidence type="ECO:0008006" key="9">
    <source>
        <dbReference type="Google" id="ProtNLM"/>
    </source>
</evidence>
<dbReference type="PANTHER" id="PTHR23057:SF0">
    <property type="entry name" value="JUXTAPOSED WITH ANOTHER ZINC FINGER PROTEIN 1"/>
    <property type="match status" value="1"/>
</dbReference>
<dbReference type="Proteomes" id="UP001222325">
    <property type="component" value="Unassembled WGS sequence"/>
</dbReference>
<evidence type="ECO:0000256" key="6">
    <source>
        <dbReference type="SAM" id="SignalP"/>
    </source>
</evidence>
<feature type="compositionally biased region" description="Low complexity" evidence="5">
    <location>
        <begin position="556"/>
        <end position="570"/>
    </location>
</feature>
<evidence type="ECO:0000256" key="2">
    <source>
        <dbReference type="ARBA" id="ARBA00022737"/>
    </source>
</evidence>
<dbReference type="EMBL" id="JARJCN010000048">
    <property type="protein sequence ID" value="KAJ7081851.1"/>
    <property type="molecule type" value="Genomic_DNA"/>
</dbReference>
<feature type="compositionally biased region" description="Low complexity" evidence="5">
    <location>
        <begin position="501"/>
        <end position="523"/>
    </location>
</feature>
<dbReference type="PANTHER" id="PTHR23057">
    <property type="entry name" value="JUXTAPOSED WITH ANOTHER ZINC FINGER PROTEIN 1"/>
    <property type="match status" value="1"/>
</dbReference>
<evidence type="ECO:0000256" key="4">
    <source>
        <dbReference type="ARBA" id="ARBA00022833"/>
    </source>
</evidence>
<keyword evidence="6" id="KW-0732">Signal</keyword>
<feature type="compositionally biased region" description="Low complexity" evidence="5">
    <location>
        <begin position="181"/>
        <end position="202"/>
    </location>
</feature>
<feature type="signal peptide" evidence="6">
    <location>
        <begin position="1"/>
        <end position="27"/>
    </location>
</feature>
<dbReference type="GO" id="GO:0008270">
    <property type="term" value="F:zinc ion binding"/>
    <property type="evidence" value="ECO:0007669"/>
    <property type="project" value="UniProtKB-KW"/>
</dbReference>